<name>A0A9N9GDM6_9GLOM</name>
<dbReference type="Proteomes" id="UP000789572">
    <property type="component" value="Unassembled WGS sequence"/>
</dbReference>
<proteinExistence type="predicted"/>
<dbReference type="EMBL" id="CAJVPJ010001643">
    <property type="protein sequence ID" value="CAG8598956.1"/>
    <property type="molecule type" value="Genomic_DNA"/>
</dbReference>
<accession>A0A9N9GDM6</accession>
<keyword evidence="2" id="KW-1185">Reference proteome</keyword>
<dbReference type="AlphaFoldDB" id="A0A9N9GDM6"/>
<gene>
    <name evidence="1" type="ORF">POCULU_LOCUS7363</name>
</gene>
<protein>
    <submittedName>
        <fullName evidence="1">517_t:CDS:1</fullName>
    </submittedName>
</protein>
<evidence type="ECO:0000313" key="1">
    <source>
        <dbReference type="EMBL" id="CAG8598956.1"/>
    </source>
</evidence>
<comment type="caution">
    <text evidence="1">The sequence shown here is derived from an EMBL/GenBank/DDBJ whole genome shotgun (WGS) entry which is preliminary data.</text>
</comment>
<reference evidence="1" key="1">
    <citation type="submission" date="2021-06" db="EMBL/GenBank/DDBJ databases">
        <authorList>
            <person name="Kallberg Y."/>
            <person name="Tangrot J."/>
            <person name="Rosling A."/>
        </authorList>
    </citation>
    <scope>NUCLEOTIDE SEQUENCE</scope>
    <source>
        <strain evidence="1">IA702</strain>
    </source>
</reference>
<organism evidence="1 2">
    <name type="scientific">Paraglomus occultum</name>
    <dbReference type="NCBI Taxonomy" id="144539"/>
    <lineage>
        <taxon>Eukaryota</taxon>
        <taxon>Fungi</taxon>
        <taxon>Fungi incertae sedis</taxon>
        <taxon>Mucoromycota</taxon>
        <taxon>Glomeromycotina</taxon>
        <taxon>Glomeromycetes</taxon>
        <taxon>Paraglomerales</taxon>
        <taxon>Paraglomeraceae</taxon>
        <taxon>Paraglomus</taxon>
    </lineage>
</organism>
<evidence type="ECO:0000313" key="2">
    <source>
        <dbReference type="Proteomes" id="UP000789572"/>
    </source>
</evidence>
<sequence length="94" mass="10252">MEEKAVENAIEEAADEVATGSVAKSEVEIETDTREADEVAHAVNGGETYFLPSVLYEMRRFLSADPRTNCVHNAMTDYLSDEAVGEVAVEAPMK</sequence>